<feature type="compositionally biased region" description="Basic and acidic residues" evidence="1">
    <location>
        <begin position="103"/>
        <end position="127"/>
    </location>
</feature>
<evidence type="ECO:0000313" key="3">
    <source>
        <dbReference type="Proteomes" id="UP001180020"/>
    </source>
</evidence>
<sequence>MSETAYHLHSFLEYFEHLTYPFLGFISTRFSRLPCRPRPSFKNLYGIAAELIAAARVTKEGGRPKEAGHRGGEGRREGIPAEIDGKGANNGPEGDEEEEGEEMREKWVRGEALRSGREGEVVWDFKT</sequence>
<comment type="caution">
    <text evidence="2">The sequence shown here is derived from an EMBL/GenBank/DDBJ whole genome shotgun (WGS) entry which is preliminary data.</text>
</comment>
<evidence type="ECO:0000313" key="2">
    <source>
        <dbReference type="EMBL" id="KAK1294297.1"/>
    </source>
</evidence>
<feature type="compositionally biased region" description="Basic and acidic residues" evidence="1">
    <location>
        <begin position="59"/>
        <end position="85"/>
    </location>
</feature>
<name>A0AAV9CZU3_ACOCL</name>
<organism evidence="2 3">
    <name type="scientific">Acorus calamus</name>
    <name type="common">Sweet flag</name>
    <dbReference type="NCBI Taxonomy" id="4465"/>
    <lineage>
        <taxon>Eukaryota</taxon>
        <taxon>Viridiplantae</taxon>
        <taxon>Streptophyta</taxon>
        <taxon>Embryophyta</taxon>
        <taxon>Tracheophyta</taxon>
        <taxon>Spermatophyta</taxon>
        <taxon>Magnoliopsida</taxon>
        <taxon>Liliopsida</taxon>
        <taxon>Acoraceae</taxon>
        <taxon>Acorus</taxon>
    </lineage>
</organism>
<dbReference type="EMBL" id="JAUJYO010000016">
    <property type="protein sequence ID" value="KAK1294297.1"/>
    <property type="molecule type" value="Genomic_DNA"/>
</dbReference>
<proteinExistence type="predicted"/>
<keyword evidence="3" id="KW-1185">Reference proteome</keyword>
<evidence type="ECO:0000256" key="1">
    <source>
        <dbReference type="SAM" id="MobiDB-lite"/>
    </source>
</evidence>
<accession>A0AAV9CZU3</accession>
<gene>
    <name evidence="2" type="ORF">QJS10_CPA16g00017</name>
</gene>
<reference evidence="2" key="2">
    <citation type="submission" date="2023-06" db="EMBL/GenBank/DDBJ databases">
        <authorList>
            <person name="Ma L."/>
            <person name="Liu K.-W."/>
            <person name="Li Z."/>
            <person name="Hsiao Y.-Y."/>
            <person name="Qi Y."/>
            <person name="Fu T."/>
            <person name="Tang G."/>
            <person name="Zhang D."/>
            <person name="Sun W.-H."/>
            <person name="Liu D.-K."/>
            <person name="Li Y."/>
            <person name="Chen G.-Z."/>
            <person name="Liu X.-D."/>
            <person name="Liao X.-Y."/>
            <person name="Jiang Y.-T."/>
            <person name="Yu X."/>
            <person name="Hao Y."/>
            <person name="Huang J."/>
            <person name="Zhao X.-W."/>
            <person name="Ke S."/>
            <person name="Chen Y.-Y."/>
            <person name="Wu W.-L."/>
            <person name="Hsu J.-L."/>
            <person name="Lin Y.-F."/>
            <person name="Huang M.-D."/>
            <person name="Li C.-Y."/>
            <person name="Huang L."/>
            <person name="Wang Z.-W."/>
            <person name="Zhao X."/>
            <person name="Zhong W.-Y."/>
            <person name="Peng D.-H."/>
            <person name="Ahmad S."/>
            <person name="Lan S."/>
            <person name="Zhang J.-S."/>
            <person name="Tsai W.-C."/>
            <person name="Van De Peer Y."/>
            <person name="Liu Z.-J."/>
        </authorList>
    </citation>
    <scope>NUCLEOTIDE SEQUENCE</scope>
    <source>
        <strain evidence="2">CP</strain>
        <tissue evidence="2">Leaves</tissue>
    </source>
</reference>
<feature type="region of interest" description="Disordered" evidence="1">
    <location>
        <begin position="59"/>
        <end position="127"/>
    </location>
</feature>
<dbReference type="Proteomes" id="UP001180020">
    <property type="component" value="Unassembled WGS sequence"/>
</dbReference>
<dbReference type="AlphaFoldDB" id="A0AAV9CZU3"/>
<protein>
    <submittedName>
        <fullName evidence="2">Uncharacterized protein</fullName>
    </submittedName>
</protein>
<feature type="compositionally biased region" description="Acidic residues" evidence="1">
    <location>
        <begin position="93"/>
        <end position="102"/>
    </location>
</feature>
<reference evidence="2" key="1">
    <citation type="journal article" date="2023" name="Nat. Commun.">
        <title>Diploid and tetraploid genomes of Acorus and the evolution of monocots.</title>
        <authorList>
            <person name="Ma L."/>
            <person name="Liu K.W."/>
            <person name="Li Z."/>
            <person name="Hsiao Y.Y."/>
            <person name="Qi Y."/>
            <person name="Fu T."/>
            <person name="Tang G.D."/>
            <person name="Zhang D."/>
            <person name="Sun W.H."/>
            <person name="Liu D.K."/>
            <person name="Li Y."/>
            <person name="Chen G.Z."/>
            <person name="Liu X.D."/>
            <person name="Liao X.Y."/>
            <person name="Jiang Y.T."/>
            <person name="Yu X."/>
            <person name="Hao Y."/>
            <person name="Huang J."/>
            <person name="Zhao X.W."/>
            <person name="Ke S."/>
            <person name="Chen Y.Y."/>
            <person name="Wu W.L."/>
            <person name="Hsu J.L."/>
            <person name="Lin Y.F."/>
            <person name="Huang M.D."/>
            <person name="Li C.Y."/>
            <person name="Huang L."/>
            <person name="Wang Z.W."/>
            <person name="Zhao X."/>
            <person name="Zhong W.Y."/>
            <person name="Peng D.H."/>
            <person name="Ahmad S."/>
            <person name="Lan S."/>
            <person name="Zhang J.S."/>
            <person name="Tsai W.C."/>
            <person name="Van de Peer Y."/>
            <person name="Liu Z.J."/>
        </authorList>
    </citation>
    <scope>NUCLEOTIDE SEQUENCE</scope>
    <source>
        <strain evidence="2">CP</strain>
    </source>
</reference>